<gene>
    <name evidence="2" type="ORF">DN069_27160</name>
</gene>
<dbReference type="InterPro" id="IPR012334">
    <property type="entry name" value="Pectin_lyas_fold"/>
</dbReference>
<dbReference type="SUPFAM" id="SSF51126">
    <property type="entry name" value="Pectin lyase-like"/>
    <property type="match status" value="1"/>
</dbReference>
<proteinExistence type="predicted"/>
<evidence type="ECO:0000313" key="3">
    <source>
        <dbReference type="Proteomes" id="UP000248889"/>
    </source>
</evidence>
<name>A0A2X0K4Q5_9ACTN</name>
<sequence length="520" mass="54006">MSISHKRRQRRSILIASVAAVVAGAGIYAAAGAGASVTGPVAAARAGTNWISYTGGKLVYGHDAQGNRVPDYSAAGYEGGGVALPVAAVRQQVGSPSGKDDTARIQAAINAVAKLPVGADGLRGAVLLAPGQYRIDGTLTIDASGVVLRGSGSGTGGTGLVAHGATARTLITVGGSSRYTAVGTPTDVTDSYVPVGATSLDVASTAGLKVGSEVVVQRPTTQAWLDAIGMQSLWKPNWSLYSERKVTAISGHRLTLDVPLTTALEHRYTQATVYRYTFPRIDHVGLESLSADGRAMAADPNYAKDFYGSSLSSFGAVQDSWVRDVTGYHFGQNGVTGLGSQSRRISVLHTATLDMLVNNATSARSDGYTLEGQQNLVQDCLVTASKIHAFTTEARQSGPNVYSRCTAKLTQTAYDSGGHQRWGSGTLYDQVTVAGTLLLVNNGTRGTGHGWSDANSTAWNCVTTGGYEVQQPATAHNWAFGCTGPLLSGSNGEVVSNGSPVPPASLYDEQLRERGLRPVG</sequence>
<dbReference type="InterPro" id="IPR006311">
    <property type="entry name" value="TAT_signal"/>
</dbReference>
<protein>
    <submittedName>
        <fullName evidence="2">Peptidoglycan-binding protein</fullName>
    </submittedName>
</protein>
<comment type="caution">
    <text evidence="2">The sequence shown here is derived from an EMBL/GenBank/DDBJ whole genome shotgun (WGS) entry which is preliminary data.</text>
</comment>
<dbReference type="OrthoDB" id="2479530at2"/>
<dbReference type="RefSeq" id="WP_111505272.1">
    <property type="nucleotide sequence ID" value="NZ_QKYN01000112.1"/>
</dbReference>
<feature type="chain" id="PRO_5038376964" evidence="1">
    <location>
        <begin position="32"/>
        <end position="520"/>
    </location>
</feature>
<dbReference type="AlphaFoldDB" id="A0A2X0K4Q5"/>
<reference evidence="2 3" key="1">
    <citation type="submission" date="2018-06" db="EMBL/GenBank/DDBJ databases">
        <title>Streptacidiphilus pinicola sp. nov., isolated from pine grove soil.</title>
        <authorList>
            <person name="Roh S.G."/>
            <person name="Park S."/>
            <person name="Kim M.-K."/>
            <person name="Yun B.-R."/>
            <person name="Park J."/>
            <person name="Kim M.J."/>
            <person name="Kim Y.S."/>
            <person name="Kim S.B."/>
        </authorList>
    </citation>
    <scope>NUCLEOTIDE SEQUENCE [LARGE SCALE GENOMIC DNA]</scope>
    <source>
        <strain evidence="2 3">MMS16-CNU450</strain>
    </source>
</reference>
<dbReference type="PROSITE" id="PS51318">
    <property type="entry name" value="TAT"/>
    <property type="match status" value="1"/>
</dbReference>
<accession>A0A2X0K4Q5</accession>
<keyword evidence="3" id="KW-1185">Reference proteome</keyword>
<evidence type="ECO:0000256" key="1">
    <source>
        <dbReference type="SAM" id="SignalP"/>
    </source>
</evidence>
<feature type="signal peptide" evidence="1">
    <location>
        <begin position="1"/>
        <end position="31"/>
    </location>
</feature>
<organism evidence="2 3">
    <name type="scientific">Streptacidiphilus pinicola</name>
    <dbReference type="NCBI Taxonomy" id="2219663"/>
    <lineage>
        <taxon>Bacteria</taxon>
        <taxon>Bacillati</taxon>
        <taxon>Actinomycetota</taxon>
        <taxon>Actinomycetes</taxon>
        <taxon>Kitasatosporales</taxon>
        <taxon>Streptomycetaceae</taxon>
        <taxon>Streptacidiphilus</taxon>
    </lineage>
</organism>
<keyword evidence="1" id="KW-0732">Signal</keyword>
<dbReference type="InterPro" id="IPR011050">
    <property type="entry name" value="Pectin_lyase_fold/virulence"/>
</dbReference>
<evidence type="ECO:0000313" key="2">
    <source>
        <dbReference type="EMBL" id="RAG82529.1"/>
    </source>
</evidence>
<dbReference type="EMBL" id="QKYN01000112">
    <property type="protein sequence ID" value="RAG82529.1"/>
    <property type="molecule type" value="Genomic_DNA"/>
</dbReference>
<dbReference type="Gene3D" id="2.160.20.10">
    <property type="entry name" value="Single-stranded right-handed beta-helix, Pectin lyase-like"/>
    <property type="match status" value="2"/>
</dbReference>
<dbReference type="Proteomes" id="UP000248889">
    <property type="component" value="Unassembled WGS sequence"/>
</dbReference>